<evidence type="ECO:0000256" key="2">
    <source>
        <dbReference type="SAM" id="MobiDB-lite"/>
    </source>
</evidence>
<dbReference type="Pfam" id="PF12849">
    <property type="entry name" value="PBP_like_2"/>
    <property type="match status" value="1"/>
</dbReference>
<comment type="caution">
    <text evidence="5">The sequence shown here is derived from an EMBL/GenBank/DDBJ whole genome shotgun (WGS) entry which is preliminary data.</text>
</comment>
<dbReference type="InterPro" id="IPR050811">
    <property type="entry name" value="Phosphate_ABC_transporter"/>
</dbReference>
<feature type="domain" description="PBP" evidence="4">
    <location>
        <begin position="48"/>
        <end position="278"/>
    </location>
</feature>
<name>A0A964BSJ9_9CYAN</name>
<gene>
    <name evidence="5" type="ORF">I4641_13360</name>
</gene>
<evidence type="ECO:0000256" key="3">
    <source>
        <dbReference type="SAM" id="SignalP"/>
    </source>
</evidence>
<dbReference type="Proteomes" id="UP000729733">
    <property type="component" value="Unassembled WGS sequence"/>
</dbReference>
<feature type="non-terminal residue" evidence="5">
    <location>
        <position position="411"/>
    </location>
</feature>
<proteinExistence type="predicted"/>
<dbReference type="InterPro" id="IPR024370">
    <property type="entry name" value="PBP_domain"/>
</dbReference>
<feature type="compositionally biased region" description="Polar residues" evidence="2">
    <location>
        <begin position="351"/>
        <end position="361"/>
    </location>
</feature>
<feature type="chain" id="PRO_5037293434" evidence="3">
    <location>
        <begin position="29"/>
        <end position="411"/>
    </location>
</feature>
<dbReference type="SUPFAM" id="SSF53850">
    <property type="entry name" value="Periplasmic binding protein-like II"/>
    <property type="match status" value="1"/>
</dbReference>
<protein>
    <submittedName>
        <fullName evidence="5">Substrate-binding domain-containing protein</fullName>
    </submittedName>
</protein>
<sequence>MLHKTHNSIVTLAAVLLALVGVSKPAKAFLLAQADVTPTTFNVPDKLPAKATVEMATSNSTSSINQSLKESFISKYPEAEVNIQTKSSEDALKALSEGKVELAGIGRTLTAAEKQKGLVAVPISREKIAIFISKDNPFDGSLTISQFAQIFRGEITNWSEIGGNPGEINLVDSPDTNDTRQAFPNYPVFKESEFASGANATKLEVDSVDRTIEELGPNGIAYAVANDVIDRDDIKIVTMHQTQPDDERYPFSQPFYLVYQGEPSEATEAFLGFATSPEGGEQIISNRVGSMSTAAAIAIASKLGSDRASNLPTGAVNLPKTTVDGEGNIVQPDVAGTDTDTDANTGDNVAGTDTNSNTNTDIPGVGTDTDANAGDNVAGAGTDTDADAGDNVAGTSTDTDADAGDNVAGTS</sequence>
<feature type="signal peptide" evidence="3">
    <location>
        <begin position="1"/>
        <end position="28"/>
    </location>
</feature>
<evidence type="ECO:0000313" key="5">
    <source>
        <dbReference type="EMBL" id="MCC0177966.1"/>
    </source>
</evidence>
<organism evidence="5 6">
    <name type="scientific">Waterburya agarophytonicola KI4</name>
    <dbReference type="NCBI Taxonomy" id="2874699"/>
    <lineage>
        <taxon>Bacteria</taxon>
        <taxon>Bacillati</taxon>
        <taxon>Cyanobacteriota</taxon>
        <taxon>Cyanophyceae</taxon>
        <taxon>Pleurocapsales</taxon>
        <taxon>Hyellaceae</taxon>
        <taxon>Waterburya</taxon>
        <taxon>Waterburya agarophytonicola</taxon>
    </lineage>
</organism>
<reference evidence="5" key="1">
    <citation type="journal article" date="2021" name="Antonie Van Leeuwenhoek">
        <title>Draft genome and description of Waterburya agarophytonicola gen. nov. sp. nov. (Pleurocapsales, Cyanobacteria): a seaweed symbiont.</title>
        <authorList>
            <person name="Bonthond G."/>
            <person name="Shalygin S."/>
            <person name="Bayer T."/>
            <person name="Weinberger F."/>
        </authorList>
    </citation>
    <scope>NUCLEOTIDE SEQUENCE</scope>
    <source>
        <strain evidence="5">KI4</strain>
    </source>
</reference>
<feature type="region of interest" description="Disordered" evidence="2">
    <location>
        <begin position="317"/>
        <end position="411"/>
    </location>
</feature>
<dbReference type="PANTHER" id="PTHR30570">
    <property type="entry name" value="PERIPLASMIC PHOSPHATE BINDING COMPONENT OF PHOSPHATE ABC TRANSPORTER"/>
    <property type="match status" value="1"/>
</dbReference>
<feature type="compositionally biased region" description="Low complexity" evidence="2">
    <location>
        <begin position="367"/>
        <end position="398"/>
    </location>
</feature>
<keyword evidence="1 3" id="KW-0732">Signal</keyword>
<dbReference type="PANTHER" id="PTHR30570:SF1">
    <property type="entry name" value="PHOSPHATE-BINDING PROTEIN PSTS"/>
    <property type="match status" value="1"/>
</dbReference>
<evidence type="ECO:0000256" key="1">
    <source>
        <dbReference type="ARBA" id="ARBA00022729"/>
    </source>
</evidence>
<accession>A0A964BSJ9</accession>
<evidence type="ECO:0000313" key="6">
    <source>
        <dbReference type="Proteomes" id="UP000729733"/>
    </source>
</evidence>
<dbReference type="EMBL" id="JADWDC010000032">
    <property type="protein sequence ID" value="MCC0177966.1"/>
    <property type="molecule type" value="Genomic_DNA"/>
</dbReference>
<dbReference type="RefSeq" id="WP_229641032.1">
    <property type="nucleotide sequence ID" value="NZ_JADWDC010000032.1"/>
</dbReference>
<dbReference type="AlphaFoldDB" id="A0A964BSJ9"/>
<feature type="compositionally biased region" description="Low complexity" evidence="2">
    <location>
        <begin position="333"/>
        <end position="349"/>
    </location>
</feature>
<keyword evidence="6" id="KW-1185">Reference proteome</keyword>
<dbReference type="Gene3D" id="3.40.190.10">
    <property type="entry name" value="Periplasmic binding protein-like II"/>
    <property type="match status" value="2"/>
</dbReference>
<evidence type="ECO:0000259" key="4">
    <source>
        <dbReference type="Pfam" id="PF12849"/>
    </source>
</evidence>